<keyword evidence="12" id="KW-1185">Reference proteome</keyword>
<accession>A0A2J8A9C8</accession>
<feature type="repeat" description="Solcar" evidence="8">
    <location>
        <begin position="119"/>
        <end position="213"/>
    </location>
</feature>
<feature type="repeat" description="Solcar" evidence="8">
    <location>
        <begin position="32"/>
        <end position="105"/>
    </location>
</feature>
<keyword evidence="5" id="KW-0677">Repeat</keyword>
<dbReference type="InterPro" id="IPR050391">
    <property type="entry name" value="Mito_Metabolite_Transporter"/>
</dbReference>
<evidence type="ECO:0000256" key="6">
    <source>
        <dbReference type="ARBA" id="ARBA00022989"/>
    </source>
</evidence>
<feature type="non-terminal residue" evidence="11">
    <location>
        <position position="1"/>
    </location>
</feature>
<comment type="similarity">
    <text evidence="2 9">Belongs to the mitochondrial carrier (TC 2.A.29) family.</text>
</comment>
<dbReference type="OrthoDB" id="756301at2759"/>
<evidence type="ECO:0000313" key="12">
    <source>
        <dbReference type="Proteomes" id="UP000236333"/>
    </source>
</evidence>
<protein>
    <submittedName>
        <fullName evidence="11">Mitochondrial uncoupling protein 4</fullName>
    </submittedName>
</protein>
<evidence type="ECO:0000256" key="3">
    <source>
        <dbReference type="ARBA" id="ARBA00022448"/>
    </source>
</evidence>
<organism evidence="11 12">
    <name type="scientific">Tetrabaena socialis</name>
    <dbReference type="NCBI Taxonomy" id="47790"/>
    <lineage>
        <taxon>Eukaryota</taxon>
        <taxon>Viridiplantae</taxon>
        <taxon>Chlorophyta</taxon>
        <taxon>core chlorophytes</taxon>
        <taxon>Chlorophyceae</taxon>
        <taxon>CS clade</taxon>
        <taxon>Chlamydomonadales</taxon>
        <taxon>Tetrabaenaceae</taxon>
        <taxon>Tetrabaena</taxon>
    </lineage>
</organism>
<keyword evidence="7 8" id="KW-0472">Membrane</keyword>
<evidence type="ECO:0000256" key="10">
    <source>
        <dbReference type="SAM" id="MobiDB-lite"/>
    </source>
</evidence>
<keyword evidence="6" id="KW-1133">Transmembrane helix</keyword>
<dbReference type="SUPFAM" id="SSF103506">
    <property type="entry name" value="Mitochondrial carrier"/>
    <property type="match status" value="1"/>
</dbReference>
<evidence type="ECO:0000256" key="1">
    <source>
        <dbReference type="ARBA" id="ARBA00004141"/>
    </source>
</evidence>
<keyword evidence="4 8" id="KW-0812">Transmembrane</keyword>
<comment type="subcellular location">
    <subcellularLocation>
        <location evidence="1">Membrane</location>
        <topology evidence="1">Multi-pass membrane protein</topology>
    </subcellularLocation>
</comment>
<proteinExistence type="inferred from homology"/>
<keyword evidence="3 9" id="KW-0813">Transport</keyword>
<feature type="region of interest" description="Disordered" evidence="10">
    <location>
        <begin position="1"/>
        <end position="50"/>
    </location>
</feature>
<dbReference type="InterPro" id="IPR018108">
    <property type="entry name" value="MCP_transmembrane"/>
</dbReference>
<evidence type="ECO:0000256" key="9">
    <source>
        <dbReference type="RuleBase" id="RU000488"/>
    </source>
</evidence>
<dbReference type="AlphaFoldDB" id="A0A2J8A9C8"/>
<reference evidence="11 12" key="1">
    <citation type="journal article" date="2017" name="Mol. Biol. Evol.">
        <title>The 4-celled Tetrabaena socialis nuclear genome reveals the essential components for genetic control of cell number at the origin of multicellularity in the volvocine lineage.</title>
        <authorList>
            <person name="Featherston J."/>
            <person name="Arakaki Y."/>
            <person name="Hanschen E.R."/>
            <person name="Ferris P.J."/>
            <person name="Michod R.E."/>
            <person name="Olson B.J.S.C."/>
            <person name="Nozaki H."/>
            <person name="Durand P.M."/>
        </authorList>
    </citation>
    <scope>NUCLEOTIDE SEQUENCE [LARGE SCALE GENOMIC DNA]</scope>
    <source>
        <strain evidence="11 12">NIES-571</strain>
    </source>
</reference>
<dbReference type="GO" id="GO:0016020">
    <property type="term" value="C:membrane"/>
    <property type="evidence" value="ECO:0007669"/>
    <property type="project" value="UniProtKB-SubCell"/>
</dbReference>
<feature type="repeat" description="Solcar" evidence="8">
    <location>
        <begin position="223"/>
        <end position="308"/>
    </location>
</feature>
<evidence type="ECO:0000256" key="8">
    <source>
        <dbReference type="PROSITE-ProRule" id="PRU00282"/>
    </source>
</evidence>
<dbReference type="Gene3D" id="1.50.40.10">
    <property type="entry name" value="Mitochondrial carrier domain"/>
    <property type="match status" value="1"/>
</dbReference>
<sequence length="314" mass="31592">GELAGRATSSGGGPGGGTATAAAAMPGLRQPPTPANPGAAGTAGGVVHPGQASAVRRPYGAVRMALELVRREGVRGLYAGLSPALVRHIFYTGTRITVYERLRQYGAPPAEGSGGGGGGGLAAKLAMGLTAGAVGQAVAVPADLVKVRLQAEGRLVASGKLAAPRFKGMWDCLRQIVAAEGVAGLWRGGGPAVQRAALVNLGELATYDQAKQAILASGLTGGDNVAAHAASSVCSGFFASVVSVPADVVKTRMMSQAGPMPPPQAAPALPLGAPFALPPSAGRFLPTWARLGPWQLVFWTTYEQARKACDLGAF</sequence>
<dbReference type="PROSITE" id="PS50920">
    <property type="entry name" value="SOLCAR"/>
    <property type="match status" value="3"/>
</dbReference>
<dbReference type="PANTHER" id="PTHR45618">
    <property type="entry name" value="MITOCHONDRIAL DICARBOXYLATE CARRIER-RELATED"/>
    <property type="match status" value="1"/>
</dbReference>
<gene>
    <name evidence="11" type="ORF">TSOC_004275</name>
</gene>
<evidence type="ECO:0000256" key="2">
    <source>
        <dbReference type="ARBA" id="ARBA00006375"/>
    </source>
</evidence>
<dbReference type="Proteomes" id="UP000236333">
    <property type="component" value="Unassembled WGS sequence"/>
</dbReference>
<dbReference type="EMBL" id="PGGS01000103">
    <property type="protein sequence ID" value="PNH09111.1"/>
    <property type="molecule type" value="Genomic_DNA"/>
</dbReference>
<comment type="caution">
    <text evidence="11">The sequence shown here is derived from an EMBL/GenBank/DDBJ whole genome shotgun (WGS) entry which is preliminary data.</text>
</comment>
<evidence type="ECO:0000256" key="5">
    <source>
        <dbReference type="ARBA" id="ARBA00022737"/>
    </source>
</evidence>
<evidence type="ECO:0000256" key="4">
    <source>
        <dbReference type="ARBA" id="ARBA00022692"/>
    </source>
</evidence>
<dbReference type="Pfam" id="PF00153">
    <property type="entry name" value="Mito_carr"/>
    <property type="match status" value="3"/>
</dbReference>
<dbReference type="InterPro" id="IPR023395">
    <property type="entry name" value="MCP_dom_sf"/>
</dbReference>
<evidence type="ECO:0000313" key="11">
    <source>
        <dbReference type="EMBL" id="PNH09111.1"/>
    </source>
</evidence>
<evidence type="ECO:0000256" key="7">
    <source>
        <dbReference type="ARBA" id="ARBA00023136"/>
    </source>
</evidence>
<name>A0A2J8A9C8_9CHLO</name>